<evidence type="ECO:0000313" key="1">
    <source>
        <dbReference type="EMBL" id="NUW35995.1"/>
    </source>
</evidence>
<protein>
    <submittedName>
        <fullName evidence="1">DUF2071 domain-containing protein</fullName>
    </submittedName>
</protein>
<dbReference type="Pfam" id="PF09844">
    <property type="entry name" value="DUF2071"/>
    <property type="match status" value="1"/>
</dbReference>
<dbReference type="EMBL" id="JABWGN010000013">
    <property type="protein sequence ID" value="NUW35995.1"/>
    <property type="molecule type" value="Genomic_DNA"/>
</dbReference>
<accession>A0A7Y6IEB4</accession>
<name>A0A7Y6IEB4_9ACTN</name>
<proteinExistence type="predicted"/>
<comment type="caution">
    <text evidence="1">The sequence shown here is derived from an EMBL/GenBank/DDBJ whole genome shotgun (WGS) entry which is preliminary data.</text>
</comment>
<keyword evidence="2" id="KW-1185">Reference proteome</keyword>
<dbReference type="InterPro" id="IPR018644">
    <property type="entry name" value="DUF2071"/>
</dbReference>
<dbReference type="Proteomes" id="UP000586042">
    <property type="component" value="Unassembled WGS sequence"/>
</dbReference>
<dbReference type="PANTHER" id="PTHR39186:SF1">
    <property type="entry name" value="DUF2071 DOMAIN-CONTAINING PROTEIN"/>
    <property type="match status" value="1"/>
</dbReference>
<evidence type="ECO:0000313" key="2">
    <source>
        <dbReference type="Proteomes" id="UP000586042"/>
    </source>
</evidence>
<gene>
    <name evidence="1" type="ORF">HTZ77_31930</name>
</gene>
<dbReference type="AlphaFoldDB" id="A0A7Y6IEB4"/>
<dbReference type="PANTHER" id="PTHR39186">
    <property type="entry name" value="DUF2071 FAMILY PROTEIN"/>
    <property type="match status" value="1"/>
</dbReference>
<reference evidence="1 2" key="1">
    <citation type="submission" date="2020-06" db="EMBL/GenBank/DDBJ databases">
        <title>Nonomuraea sp. SMC257, a novel actinomycete isolated from soil.</title>
        <authorList>
            <person name="Chanama M."/>
        </authorList>
    </citation>
    <scope>NUCLEOTIDE SEQUENCE [LARGE SCALE GENOMIC DNA]</scope>
    <source>
        <strain evidence="1 2">SMC257</strain>
    </source>
</reference>
<organism evidence="1 2">
    <name type="scientific">Nonomuraea montanisoli</name>
    <dbReference type="NCBI Taxonomy" id="2741721"/>
    <lineage>
        <taxon>Bacteria</taxon>
        <taxon>Bacillati</taxon>
        <taxon>Actinomycetota</taxon>
        <taxon>Actinomycetes</taxon>
        <taxon>Streptosporangiales</taxon>
        <taxon>Streptosporangiaceae</taxon>
        <taxon>Nonomuraea</taxon>
    </lineage>
</organism>
<sequence>MSVHTAGDRRRYRCRRRWPGPDGVRCDVDVRIGAALAEDERDEPAHFLTARYRLFSVVAGRLAAAEVEHPDWPLRHARLTGLDQNVLQAAGLPAPDGDPVLHASPGVPVRVGMWSW</sequence>